<dbReference type="Gene3D" id="3.30.70.1290">
    <property type="entry name" value="Transposase IS200-like"/>
    <property type="match status" value="1"/>
</dbReference>
<accession>A0A7C1BD32</accession>
<gene>
    <name evidence="2" type="ORF">ENG67_01090</name>
</gene>
<dbReference type="PANTHER" id="PTHR34322:SF2">
    <property type="entry name" value="TRANSPOSASE IS200-LIKE DOMAIN-CONTAINING PROTEIN"/>
    <property type="match status" value="1"/>
</dbReference>
<dbReference type="SMART" id="SM01321">
    <property type="entry name" value="Y1_Tnp"/>
    <property type="match status" value="1"/>
</dbReference>
<dbReference type="GO" id="GO:0003677">
    <property type="term" value="F:DNA binding"/>
    <property type="evidence" value="ECO:0007669"/>
    <property type="project" value="InterPro"/>
</dbReference>
<sequence length="281" mass="33616">MARKLRIQLEGGVYHVISRGTNREDIFKDDRDRLRFFDILDYTVQKHKWIIYSYCLMNNHYHLLIETPLANLSKGMHLLNSVYCRKFNRRHGRVGTLLQERFRSLLVTEQSYLLELTRYIVLNPVRAQFVQKPQEWMWSSYRATIGLEEPPPFLRADLLLKFFSEHKLRAREHFKAFVLKGLESYLEYLKRNKENGDGYNWGIDKLQQFHKQLAFETREKRPTLNQIFRKVIERGIIEAVYKWGYTHTEIGKHLGVHRSTVSRRASNWKKSIVKVELITTS</sequence>
<dbReference type="Proteomes" id="UP000885931">
    <property type="component" value="Unassembled WGS sequence"/>
</dbReference>
<comment type="caution">
    <text evidence="2">The sequence shown here is derived from an EMBL/GenBank/DDBJ whole genome shotgun (WGS) entry which is preliminary data.</text>
</comment>
<name>A0A7C1BD32_UNCW3</name>
<dbReference type="InterPro" id="IPR013324">
    <property type="entry name" value="RNA_pol_sigma_r3/r4-like"/>
</dbReference>
<dbReference type="PANTHER" id="PTHR34322">
    <property type="entry name" value="TRANSPOSASE, Y1_TNP DOMAIN-CONTAINING"/>
    <property type="match status" value="1"/>
</dbReference>
<evidence type="ECO:0000259" key="1">
    <source>
        <dbReference type="SMART" id="SM01321"/>
    </source>
</evidence>
<protein>
    <submittedName>
        <fullName evidence="2">Addiction module toxin RelE</fullName>
    </submittedName>
</protein>
<dbReference type="Gene3D" id="1.10.10.60">
    <property type="entry name" value="Homeodomain-like"/>
    <property type="match status" value="1"/>
</dbReference>
<proteinExistence type="predicted"/>
<reference evidence="2" key="1">
    <citation type="journal article" date="2020" name="mSystems">
        <title>Genome- and Community-Level Interaction Insights into Carbon Utilization and Element Cycling Functions of Hydrothermarchaeota in Hydrothermal Sediment.</title>
        <authorList>
            <person name="Zhou Z."/>
            <person name="Liu Y."/>
            <person name="Xu W."/>
            <person name="Pan J."/>
            <person name="Luo Z.H."/>
            <person name="Li M."/>
        </authorList>
    </citation>
    <scope>NUCLEOTIDE SEQUENCE [LARGE SCALE GENOMIC DNA]</scope>
    <source>
        <strain evidence="2">HyVt-237</strain>
    </source>
</reference>
<dbReference type="GO" id="GO:0004803">
    <property type="term" value="F:transposase activity"/>
    <property type="evidence" value="ECO:0007669"/>
    <property type="project" value="InterPro"/>
</dbReference>
<dbReference type="SUPFAM" id="SSF143422">
    <property type="entry name" value="Transposase IS200-like"/>
    <property type="match status" value="1"/>
</dbReference>
<dbReference type="InterPro" id="IPR036515">
    <property type="entry name" value="Transposase_17_sf"/>
</dbReference>
<dbReference type="SUPFAM" id="SSF88659">
    <property type="entry name" value="Sigma3 and sigma4 domains of RNA polymerase sigma factors"/>
    <property type="match status" value="1"/>
</dbReference>
<dbReference type="InterPro" id="IPR002686">
    <property type="entry name" value="Transposase_17"/>
</dbReference>
<dbReference type="EMBL" id="DRBW01000042">
    <property type="protein sequence ID" value="HDM89789.1"/>
    <property type="molecule type" value="Genomic_DNA"/>
</dbReference>
<evidence type="ECO:0000313" key="2">
    <source>
        <dbReference type="EMBL" id="HDM89789.1"/>
    </source>
</evidence>
<feature type="domain" description="Transposase IS200-like" evidence="1">
    <location>
        <begin position="9"/>
        <end position="123"/>
    </location>
</feature>
<dbReference type="AlphaFoldDB" id="A0A7C1BD32"/>
<organism evidence="2">
    <name type="scientific">candidate division WOR-3 bacterium</name>
    <dbReference type="NCBI Taxonomy" id="2052148"/>
    <lineage>
        <taxon>Bacteria</taxon>
        <taxon>Bacteria division WOR-3</taxon>
    </lineage>
</organism>
<dbReference type="Pfam" id="PF01797">
    <property type="entry name" value="Y1_Tnp"/>
    <property type="match status" value="1"/>
</dbReference>
<dbReference type="GO" id="GO:0006313">
    <property type="term" value="P:DNA transposition"/>
    <property type="evidence" value="ECO:0007669"/>
    <property type="project" value="InterPro"/>
</dbReference>